<dbReference type="EC" id="2.1.1.198" evidence="6"/>
<name>A0A933L5C1_9HYPH</name>
<dbReference type="PANTHER" id="PTHR46111:SF1">
    <property type="entry name" value="RIBOSOMAL RNA SMALL SUBUNIT METHYLTRANSFERASE I"/>
    <property type="match status" value="1"/>
</dbReference>
<dbReference type="SUPFAM" id="SSF53790">
    <property type="entry name" value="Tetrapyrrole methylase"/>
    <property type="match status" value="1"/>
</dbReference>
<dbReference type="InterPro" id="IPR008189">
    <property type="entry name" value="rRNA_ssu_MeTfrase_I"/>
</dbReference>
<dbReference type="Gene3D" id="3.40.1010.10">
    <property type="entry name" value="Cobalt-precorrin-4 Transmethylase, Domain 1"/>
    <property type="match status" value="1"/>
</dbReference>
<organism evidence="10 11">
    <name type="scientific">Devosia nanyangense</name>
    <dbReference type="NCBI Taxonomy" id="1228055"/>
    <lineage>
        <taxon>Bacteria</taxon>
        <taxon>Pseudomonadati</taxon>
        <taxon>Pseudomonadota</taxon>
        <taxon>Alphaproteobacteria</taxon>
        <taxon>Hyphomicrobiales</taxon>
        <taxon>Devosiaceae</taxon>
        <taxon>Devosia</taxon>
    </lineage>
</organism>
<dbReference type="PANTHER" id="PTHR46111">
    <property type="entry name" value="RIBOSOMAL RNA SMALL SUBUNIT METHYLTRANSFERASE I"/>
    <property type="match status" value="1"/>
</dbReference>
<evidence type="ECO:0000256" key="7">
    <source>
        <dbReference type="SAM" id="MobiDB-lite"/>
    </source>
</evidence>
<dbReference type="Pfam" id="PF23016">
    <property type="entry name" value="RsmI_C"/>
    <property type="match status" value="1"/>
</dbReference>
<evidence type="ECO:0000256" key="5">
    <source>
        <dbReference type="ARBA" id="ARBA00022691"/>
    </source>
</evidence>
<dbReference type="InterPro" id="IPR014776">
    <property type="entry name" value="4pyrrole_Mease_sub2"/>
</dbReference>
<dbReference type="Pfam" id="PF00590">
    <property type="entry name" value="TP_methylase"/>
    <property type="match status" value="1"/>
</dbReference>
<dbReference type="FunFam" id="3.30.950.10:FF:000002">
    <property type="entry name" value="Ribosomal RNA small subunit methyltransferase I"/>
    <property type="match status" value="1"/>
</dbReference>
<comment type="function">
    <text evidence="6">Catalyzes the 2'-O-methylation of the ribose of cytidine 1402 (C1402) in 16S rRNA.</text>
</comment>
<comment type="catalytic activity">
    <reaction evidence="6">
        <text>cytidine(1402) in 16S rRNA + S-adenosyl-L-methionine = 2'-O-methylcytidine(1402) in 16S rRNA + S-adenosyl-L-homocysteine + H(+)</text>
        <dbReference type="Rhea" id="RHEA:42924"/>
        <dbReference type="Rhea" id="RHEA-COMP:10285"/>
        <dbReference type="Rhea" id="RHEA-COMP:10286"/>
        <dbReference type="ChEBI" id="CHEBI:15378"/>
        <dbReference type="ChEBI" id="CHEBI:57856"/>
        <dbReference type="ChEBI" id="CHEBI:59789"/>
        <dbReference type="ChEBI" id="CHEBI:74495"/>
        <dbReference type="ChEBI" id="CHEBI:82748"/>
        <dbReference type="EC" id="2.1.1.198"/>
    </reaction>
</comment>
<dbReference type="InterPro" id="IPR053910">
    <property type="entry name" value="RsmI_HTH"/>
</dbReference>
<accession>A0A933L5C1</accession>
<feature type="domain" description="RsmI HTH" evidence="9">
    <location>
        <begin position="324"/>
        <end position="368"/>
    </location>
</feature>
<dbReference type="GO" id="GO:0005737">
    <property type="term" value="C:cytoplasm"/>
    <property type="evidence" value="ECO:0007669"/>
    <property type="project" value="UniProtKB-SubCell"/>
</dbReference>
<dbReference type="HAMAP" id="MF_01877">
    <property type="entry name" value="16SrRNA_methyltr_I"/>
    <property type="match status" value="1"/>
</dbReference>
<dbReference type="InterPro" id="IPR035996">
    <property type="entry name" value="4pyrrol_Methylase_sf"/>
</dbReference>
<dbReference type="GO" id="GO:0070677">
    <property type="term" value="F:rRNA (cytosine-2'-O-)-methyltransferase activity"/>
    <property type="evidence" value="ECO:0007669"/>
    <property type="project" value="UniProtKB-UniRule"/>
</dbReference>
<evidence type="ECO:0000259" key="9">
    <source>
        <dbReference type="Pfam" id="PF23016"/>
    </source>
</evidence>
<dbReference type="CDD" id="cd11648">
    <property type="entry name" value="RsmI"/>
    <property type="match status" value="1"/>
</dbReference>
<dbReference type="PROSITE" id="PS01296">
    <property type="entry name" value="RSMI"/>
    <property type="match status" value="1"/>
</dbReference>
<dbReference type="NCBIfam" id="TIGR00096">
    <property type="entry name" value="16S rRNA (cytidine(1402)-2'-O)-methyltransferase"/>
    <property type="match status" value="1"/>
</dbReference>
<keyword evidence="5 6" id="KW-0949">S-adenosyl-L-methionine</keyword>
<feature type="domain" description="Tetrapyrrole methylase" evidence="8">
    <location>
        <begin position="100"/>
        <end position="300"/>
    </location>
</feature>
<dbReference type="InterPro" id="IPR000878">
    <property type="entry name" value="4pyrrol_Mease"/>
</dbReference>
<sequence>MPLSGGWPGPEKLGKSKPPVHPPSVSSDKPPKRARLRVKFCAVSNGLSLLRRPGRPPSYTKPGRLLKASRSFVVRDFVVRERRYFIAGTPFEAPELAPGLHVVATPIGNLRDITLRGLETLAAADVVYCEDTRTSAKLLDHFGITTPRKALHEHNERALIDTIVADLWRQGKVALISDAGTPLLSDPGFPLVRAVREAGLPVFAEPGPSALLAALAVAGLPTDAFSFLGFLPPKSEARQAALREHKDRRETLVFYESPRRLGETLAAMAEIFGADRLGVVALELTKKFERVFRAPLSELATQFAEGETKGEAAILVAGAEESVADPDEWQAALAEAMVDRPLRAAVDEVADRFGLKRKLVYDAALALKAEE</sequence>
<evidence type="ECO:0000256" key="3">
    <source>
        <dbReference type="ARBA" id="ARBA00022603"/>
    </source>
</evidence>
<gene>
    <name evidence="6 10" type="primary">rsmI</name>
    <name evidence="10" type="ORF">HY834_19505</name>
</gene>
<evidence type="ECO:0000313" key="11">
    <source>
        <dbReference type="Proteomes" id="UP000782610"/>
    </source>
</evidence>
<evidence type="ECO:0000313" key="10">
    <source>
        <dbReference type="EMBL" id="MBI4923926.1"/>
    </source>
</evidence>
<dbReference type="InterPro" id="IPR018063">
    <property type="entry name" value="SAM_MeTrfase_RsmI_CS"/>
</dbReference>
<dbReference type="InterPro" id="IPR014777">
    <property type="entry name" value="4pyrrole_Mease_sub1"/>
</dbReference>
<evidence type="ECO:0000256" key="6">
    <source>
        <dbReference type="HAMAP-Rule" id="MF_01877"/>
    </source>
</evidence>
<evidence type="ECO:0000259" key="8">
    <source>
        <dbReference type="Pfam" id="PF00590"/>
    </source>
</evidence>
<evidence type="ECO:0000256" key="4">
    <source>
        <dbReference type="ARBA" id="ARBA00022679"/>
    </source>
</evidence>
<comment type="similarity">
    <text evidence="6">Belongs to the methyltransferase superfamily. RsmI family.</text>
</comment>
<keyword evidence="4 6" id="KW-0808">Transferase</keyword>
<evidence type="ECO:0000256" key="1">
    <source>
        <dbReference type="ARBA" id="ARBA00022490"/>
    </source>
</evidence>
<protein>
    <recommendedName>
        <fullName evidence="6">Ribosomal RNA small subunit methyltransferase I</fullName>
        <ecNumber evidence="6">2.1.1.198</ecNumber>
    </recommendedName>
    <alternativeName>
        <fullName evidence="6">16S rRNA 2'-O-ribose C1402 methyltransferase</fullName>
    </alternativeName>
    <alternativeName>
        <fullName evidence="6">rRNA (cytidine-2'-O-)-methyltransferase RsmI</fullName>
    </alternativeName>
</protein>
<evidence type="ECO:0000256" key="2">
    <source>
        <dbReference type="ARBA" id="ARBA00022552"/>
    </source>
</evidence>
<keyword evidence="2 6" id="KW-0698">rRNA processing</keyword>
<dbReference type="Proteomes" id="UP000782610">
    <property type="component" value="Unassembled WGS sequence"/>
</dbReference>
<feature type="region of interest" description="Disordered" evidence="7">
    <location>
        <begin position="1"/>
        <end position="32"/>
    </location>
</feature>
<proteinExistence type="inferred from homology"/>
<keyword evidence="3 6" id="KW-0489">Methyltransferase</keyword>
<keyword evidence="1 6" id="KW-0963">Cytoplasm</keyword>
<dbReference type="EMBL" id="JACRAF010000065">
    <property type="protein sequence ID" value="MBI4923926.1"/>
    <property type="molecule type" value="Genomic_DNA"/>
</dbReference>
<comment type="subcellular location">
    <subcellularLocation>
        <location evidence="6">Cytoplasm</location>
    </subcellularLocation>
</comment>
<dbReference type="AlphaFoldDB" id="A0A933L5C1"/>
<dbReference type="Gene3D" id="3.30.950.10">
    <property type="entry name" value="Methyltransferase, Cobalt-precorrin-4 Transmethylase, Domain 2"/>
    <property type="match status" value="1"/>
</dbReference>
<reference evidence="10" key="1">
    <citation type="submission" date="2020-07" db="EMBL/GenBank/DDBJ databases">
        <title>Huge and variable diversity of episymbiotic CPR bacteria and DPANN archaea in groundwater ecosystems.</title>
        <authorList>
            <person name="He C.Y."/>
            <person name="Keren R."/>
            <person name="Whittaker M."/>
            <person name="Farag I.F."/>
            <person name="Doudna J."/>
            <person name="Cate J.H.D."/>
            <person name="Banfield J.F."/>
        </authorList>
    </citation>
    <scope>NUCLEOTIDE SEQUENCE</scope>
    <source>
        <strain evidence="10">NC_groundwater_1586_Pr3_B-0.1um_66_15</strain>
    </source>
</reference>
<comment type="caution">
    <text evidence="10">The sequence shown here is derived from an EMBL/GenBank/DDBJ whole genome shotgun (WGS) entry which is preliminary data.</text>
</comment>